<feature type="compositionally biased region" description="Polar residues" evidence="1">
    <location>
        <begin position="258"/>
        <end position="298"/>
    </location>
</feature>
<feature type="region of interest" description="Disordered" evidence="1">
    <location>
        <begin position="198"/>
        <end position="315"/>
    </location>
</feature>
<accession>A0AAD4M1A8</accession>
<gene>
    <name evidence="3" type="ORF">B0F90DRAFT_1918517</name>
</gene>
<feature type="compositionally biased region" description="Polar residues" evidence="1">
    <location>
        <begin position="198"/>
        <end position="211"/>
    </location>
</feature>
<evidence type="ECO:0000313" key="4">
    <source>
        <dbReference type="Proteomes" id="UP001203297"/>
    </source>
</evidence>
<dbReference type="Proteomes" id="UP001203297">
    <property type="component" value="Unassembled WGS sequence"/>
</dbReference>
<name>A0AAD4M1A8_9AGAM</name>
<feature type="compositionally biased region" description="Basic residues" evidence="1">
    <location>
        <begin position="305"/>
        <end position="315"/>
    </location>
</feature>
<feature type="compositionally biased region" description="Polar residues" evidence="1">
    <location>
        <begin position="121"/>
        <end position="132"/>
    </location>
</feature>
<keyword evidence="4" id="KW-1185">Reference proteome</keyword>
<feature type="compositionally biased region" description="Polar residues" evidence="1">
    <location>
        <begin position="227"/>
        <end position="244"/>
    </location>
</feature>
<evidence type="ECO:0000256" key="2">
    <source>
        <dbReference type="SAM" id="SignalP"/>
    </source>
</evidence>
<comment type="caution">
    <text evidence="3">The sequence shown here is derived from an EMBL/GenBank/DDBJ whole genome shotgun (WGS) entry which is preliminary data.</text>
</comment>
<feature type="signal peptide" evidence="2">
    <location>
        <begin position="1"/>
        <end position="19"/>
    </location>
</feature>
<feature type="region of interest" description="Disordered" evidence="1">
    <location>
        <begin position="121"/>
        <end position="149"/>
    </location>
</feature>
<feature type="compositionally biased region" description="Low complexity" evidence="1">
    <location>
        <begin position="212"/>
        <end position="226"/>
    </location>
</feature>
<protein>
    <submittedName>
        <fullName evidence="3">Uncharacterized protein</fullName>
    </submittedName>
</protein>
<keyword evidence="2" id="KW-0732">Signal</keyword>
<sequence>MPTEVQLWLALTLFGVVKSRYTIPKQSRNVQCLALKHPWAKELWQDGIAWTSEGCLRDHGRGADFFRSTDKSRRLRPRRRSPPQSVALEEEEDKTHDGVVVPYHYTPSYIYFLRITMPSNDKSCNSQKQHQQPRVPYQQSQSHSHTQSTGLYGEQLWDAMNRSVGSQNPKAIDPRLVQQVVGSIPGVAQVSATGNQRQQIAQGSGGQYKQLTATRSSQTTQRSDSAVNNQTGQTPNAGLQSQPQYKFRPPIIAGGSQGQMSNPPSQLSQFSGGSPSQYGSGAKQTSVFRTDPFQTPYSGSEKPHRGLGKPSKRPS</sequence>
<feature type="chain" id="PRO_5042292920" evidence="2">
    <location>
        <begin position="20"/>
        <end position="315"/>
    </location>
</feature>
<proteinExistence type="predicted"/>
<evidence type="ECO:0000256" key="1">
    <source>
        <dbReference type="SAM" id="MobiDB-lite"/>
    </source>
</evidence>
<reference evidence="3" key="1">
    <citation type="journal article" date="2022" name="New Phytol.">
        <title>Evolutionary transition to the ectomycorrhizal habit in the genomes of a hyperdiverse lineage of mushroom-forming fungi.</title>
        <authorList>
            <person name="Looney B."/>
            <person name="Miyauchi S."/>
            <person name="Morin E."/>
            <person name="Drula E."/>
            <person name="Courty P.E."/>
            <person name="Kohler A."/>
            <person name="Kuo A."/>
            <person name="LaButti K."/>
            <person name="Pangilinan J."/>
            <person name="Lipzen A."/>
            <person name="Riley R."/>
            <person name="Andreopoulos W."/>
            <person name="He G."/>
            <person name="Johnson J."/>
            <person name="Nolan M."/>
            <person name="Tritt A."/>
            <person name="Barry K.W."/>
            <person name="Grigoriev I.V."/>
            <person name="Nagy L.G."/>
            <person name="Hibbett D."/>
            <person name="Henrissat B."/>
            <person name="Matheny P.B."/>
            <person name="Labbe J."/>
            <person name="Martin F.M."/>
        </authorList>
    </citation>
    <scope>NUCLEOTIDE SEQUENCE</scope>
    <source>
        <strain evidence="3">BPL690</strain>
    </source>
</reference>
<evidence type="ECO:0000313" key="3">
    <source>
        <dbReference type="EMBL" id="KAI0298180.1"/>
    </source>
</evidence>
<feature type="compositionally biased region" description="Low complexity" evidence="1">
    <location>
        <begin position="138"/>
        <end position="149"/>
    </location>
</feature>
<dbReference type="AlphaFoldDB" id="A0AAD4M1A8"/>
<feature type="region of interest" description="Disordered" evidence="1">
    <location>
        <begin position="68"/>
        <end position="93"/>
    </location>
</feature>
<dbReference type="EMBL" id="WTXG01000030">
    <property type="protein sequence ID" value="KAI0298180.1"/>
    <property type="molecule type" value="Genomic_DNA"/>
</dbReference>
<organism evidence="3 4">
    <name type="scientific">Multifurca ochricompacta</name>
    <dbReference type="NCBI Taxonomy" id="376703"/>
    <lineage>
        <taxon>Eukaryota</taxon>
        <taxon>Fungi</taxon>
        <taxon>Dikarya</taxon>
        <taxon>Basidiomycota</taxon>
        <taxon>Agaricomycotina</taxon>
        <taxon>Agaricomycetes</taxon>
        <taxon>Russulales</taxon>
        <taxon>Russulaceae</taxon>
        <taxon>Multifurca</taxon>
    </lineage>
</organism>